<keyword evidence="1" id="KW-0175">Coiled coil</keyword>
<gene>
    <name evidence="4" type="ORF">SAMN05518683_11466</name>
</gene>
<evidence type="ECO:0000313" key="4">
    <source>
        <dbReference type="EMBL" id="SFP99040.1"/>
    </source>
</evidence>
<name>A0A1I5UV06_9BACI</name>
<dbReference type="EMBL" id="FOXD01000014">
    <property type="protein sequence ID" value="SFP99040.1"/>
    <property type="molecule type" value="Genomic_DNA"/>
</dbReference>
<keyword evidence="3" id="KW-1133">Transmembrane helix</keyword>
<keyword evidence="3" id="KW-0812">Transmembrane</keyword>
<feature type="coiled-coil region" evidence="1">
    <location>
        <begin position="103"/>
        <end position="146"/>
    </location>
</feature>
<dbReference type="AlphaFoldDB" id="A0A1I5UV06"/>
<dbReference type="RefSeq" id="WP_093337944.1">
    <property type="nucleotide sequence ID" value="NZ_FOXD01000014.1"/>
</dbReference>
<feature type="transmembrane region" description="Helical" evidence="3">
    <location>
        <begin position="361"/>
        <end position="389"/>
    </location>
</feature>
<feature type="coiled-coil region" evidence="1">
    <location>
        <begin position="12"/>
        <end position="39"/>
    </location>
</feature>
<evidence type="ECO:0000256" key="2">
    <source>
        <dbReference type="SAM" id="MobiDB-lite"/>
    </source>
</evidence>
<dbReference type="Proteomes" id="UP000198892">
    <property type="component" value="Unassembled WGS sequence"/>
</dbReference>
<reference evidence="5" key="1">
    <citation type="submission" date="2016-10" db="EMBL/GenBank/DDBJ databases">
        <authorList>
            <person name="Varghese N."/>
            <person name="Submissions S."/>
        </authorList>
    </citation>
    <scope>NUCLEOTIDE SEQUENCE [LARGE SCALE GENOMIC DNA]</scope>
    <source>
        <strain evidence="5">S7</strain>
    </source>
</reference>
<dbReference type="Gene3D" id="1.20.120.20">
    <property type="entry name" value="Apolipoprotein"/>
    <property type="match status" value="1"/>
</dbReference>
<keyword evidence="5" id="KW-1185">Reference proteome</keyword>
<sequence length="671" mass="70489">MAYDLTAHLRLRDDMSGKIRNAAKQAKKANKEISGLGDALGFTADASADFRRKMTLATGAITAVPATVGPATVALGGLASSFSAAGAGAVGFGAVATSAIGGVIEKQEQIAELEKEIANASSSSARADAQAELQKAMEGVTGAQQNAITKLTEFKSWWGDFVAGFEEPVLRTFNESLTLIQKTMEGIKPAISTTSQILGDFLARVNRSFQTDQVQSFFDYINNNVGQGLNTILSSAGNLFVGFMEILKAFAPVSNDVGNGLTNLTEKFRSWAEGLAGSNGFKSFIDYARKNGPVLMDTIGNIVGFVGKLLTALAPLSTTVLNLASSFAEWLNTSKTAKQGLDMLSDAGTFLKNNMSAVKTVVLGVISAIAGIKIISTITSIVSAGVAIFRTLKTVLMAVRGAMLFVNMAMRANPIGAIITLISGLVMAGIYLWRNWDEGRAAVKKLWSAIKSAFTSIWNKTKTIWNNVKEAVGSALKSAGTAVSNFFDPLLGFIRDVKGAWQDFTGMLSNFSMPDLGGIASAAGNLFGGGGEQADRHAFHGMNRIPRNNFHAALHKGEMIVPHQQAKVLRDHGLNNVTSALSDRQQPAESGFDDTPYQPVSAGGRSQASGVAASATAGRVSGGKSGGQSAHAGTGGDVIFSGDMYVRNDSDIDKLSKQIALELRESQGAGA</sequence>
<proteinExistence type="predicted"/>
<organism evidence="4 5">
    <name type="scientific">Salibacterium halotolerans</name>
    <dbReference type="NCBI Taxonomy" id="1884432"/>
    <lineage>
        <taxon>Bacteria</taxon>
        <taxon>Bacillati</taxon>
        <taxon>Bacillota</taxon>
        <taxon>Bacilli</taxon>
        <taxon>Bacillales</taxon>
        <taxon>Bacillaceae</taxon>
    </lineage>
</organism>
<protein>
    <submittedName>
        <fullName evidence="4">Phage-related protein</fullName>
    </submittedName>
</protein>
<accession>A0A1I5UV06</accession>
<dbReference type="Gene3D" id="1.20.1170.10">
    <property type="match status" value="1"/>
</dbReference>
<feature type="region of interest" description="Disordered" evidence="2">
    <location>
        <begin position="581"/>
        <end position="636"/>
    </location>
</feature>
<evidence type="ECO:0000313" key="5">
    <source>
        <dbReference type="Proteomes" id="UP000198892"/>
    </source>
</evidence>
<feature type="transmembrane region" description="Helical" evidence="3">
    <location>
        <begin position="410"/>
        <end position="433"/>
    </location>
</feature>
<evidence type="ECO:0000256" key="3">
    <source>
        <dbReference type="SAM" id="Phobius"/>
    </source>
</evidence>
<keyword evidence="3" id="KW-0472">Membrane</keyword>
<dbReference type="OrthoDB" id="2157658at2"/>
<evidence type="ECO:0000256" key="1">
    <source>
        <dbReference type="SAM" id="Coils"/>
    </source>
</evidence>
<dbReference type="STRING" id="1884432.SAMN05518683_11466"/>